<sequence>MRKRLPFIIISITIVALLVCGWTAYASTSSTNSAISTSVNGTFKSASSEAVTVTTDTGDQTVPLAKSVWVFKNDQKAQLADLHAGDQIELILNSKQQAAYVKATSSVANEPTPSPTASAAPVEPTQSPAATVVPTQTPAPTSAAPKPESSTKPASSDKNSYPDLQGFDLNVDGKHFKLHIGQSKDDKGTTYDLSVKPEDSGMIHLKGDEAAQWIQNLLASIDLKSSDAEQKIAGLLAQHYNLDANKLNVHMKTKWQQQQPQQQPPQQAPKKPGDDHDDKRKDEPKNGPKAKDDHKDERKDEHKDKDKPRGNSQHDD</sequence>
<keyword evidence="2" id="KW-0732">Signal</keyword>
<evidence type="ECO:0000256" key="2">
    <source>
        <dbReference type="SAM" id="SignalP"/>
    </source>
</evidence>
<reference evidence="3 4" key="1">
    <citation type="submission" date="2023-03" db="EMBL/GenBank/DDBJ databases">
        <title>Bacillus Genome Sequencing.</title>
        <authorList>
            <person name="Dunlap C."/>
        </authorList>
    </citation>
    <scope>NUCLEOTIDE SEQUENCE [LARGE SCALE GENOMIC DNA]</scope>
    <source>
        <strain evidence="3 4">NRS-1351</strain>
    </source>
</reference>
<feature type="compositionally biased region" description="Basic and acidic residues" evidence="1">
    <location>
        <begin position="271"/>
        <end position="316"/>
    </location>
</feature>
<evidence type="ECO:0000313" key="4">
    <source>
        <dbReference type="Proteomes" id="UP001355653"/>
    </source>
</evidence>
<gene>
    <name evidence="3" type="ORF">P5G65_33935</name>
</gene>
<organism evidence="3 4">
    <name type="scientific">Paenibacillus chondroitinus</name>
    <dbReference type="NCBI Taxonomy" id="59842"/>
    <lineage>
        <taxon>Bacteria</taxon>
        <taxon>Bacillati</taxon>
        <taxon>Bacillota</taxon>
        <taxon>Bacilli</taxon>
        <taxon>Bacillales</taxon>
        <taxon>Paenibacillaceae</taxon>
        <taxon>Paenibacillus</taxon>
    </lineage>
</organism>
<comment type="caution">
    <text evidence="3">The sequence shown here is derived from an EMBL/GenBank/DDBJ whole genome shotgun (WGS) entry which is preliminary data.</text>
</comment>
<dbReference type="EMBL" id="JAROBY010000091">
    <property type="protein sequence ID" value="MEB4798907.1"/>
    <property type="molecule type" value="Genomic_DNA"/>
</dbReference>
<accession>A0ABU6DNL4</accession>
<protein>
    <submittedName>
        <fullName evidence="3">YusW family protein</fullName>
    </submittedName>
</protein>
<name>A0ABU6DNL4_9BACL</name>
<feature type="compositionally biased region" description="Low complexity" evidence="1">
    <location>
        <begin position="115"/>
        <end position="151"/>
    </location>
</feature>
<evidence type="ECO:0000256" key="1">
    <source>
        <dbReference type="SAM" id="MobiDB-lite"/>
    </source>
</evidence>
<proteinExistence type="predicted"/>
<keyword evidence="4" id="KW-1185">Reference proteome</keyword>
<feature type="region of interest" description="Disordered" evidence="1">
    <location>
        <begin position="252"/>
        <end position="316"/>
    </location>
</feature>
<dbReference type="RefSeq" id="WP_127458585.1">
    <property type="nucleotide sequence ID" value="NZ_JAROBY010000091.1"/>
</dbReference>
<evidence type="ECO:0000313" key="3">
    <source>
        <dbReference type="EMBL" id="MEB4798907.1"/>
    </source>
</evidence>
<dbReference type="Proteomes" id="UP001355653">
    <property type="component" value="Unassembled WGS sequence"/>
</dbReference>
<feature type="region of interest" description="Disordered" evidence="1">
    <location>
        <begin position="104"/>
        <end position="166"/>
    </location>
</feature>
<feature type="signal peptide" evidence="2">
    <location>
        <begin position="1"/>
        <end position="26"/>
    </location>
</feature>
<feature type="chain" id="PRO_5047495519" evidence="2">
    <location>
        <begin position="27"/>
        <end position="316"/>
    </location>
</feature>